<accession>A0A7J6VVG4</accession>
<keyword evidence="3" id="KW-1185">Reference proteome</keyword>
<gene>
    <name evidence="2" type="ORF">FRX31_021717</name>
</gene>
<proteinExistence type="predicted"/>
<name>A0A7J6VVG4_THATH</name>
<dbReference type="EMBL" id="JABWDY010026408">
    <property type="protein sequence ID" value="KAF5188697.1"/>
    <property type="molecule type" value="Genomic_DNA"/>
</dbReference>
<dbReference type="AlphaFoldDB" id="A0A7J6VVG4"/>
<dbReference type="Proteomes" id="UP000554482">
    <property type="component" value="Unassembled WGS sequence"/>
</dbReference>
<protein>
    <submittedName>
        <fullName evidence="2">Uncharacterized protein</fullName>
    </submittedName>
</protein>
<evidence type="ECO:0000313" key="3">
    <source>
        <dbReference type="Proteomes" id="UP000554482"/>
    </source>
</evidence>
<comment type="caution">
    <text evidence="2">The sequence shown here is derived from an EMBL/GenBank/DDBJ whole genome shotgun (WGS) entry which is preliminary data.</text>
</comment>
<feature type="region of interest" description="Disordered" evidence="1">
    <location>
        <begin position="45"/>
        <end position="65"/>
    </location>
</feature>
<reference evidence="2 3" key="1">
    <citation type="submission" date="2020-06" db="EMBL/GenBank/DDBJ databases">
        <title>Transcriptomic and genomic resources for Thalictrum thalictroides and T. hernandezii: Facilitating candidate gene discovery in an emerging model plant lineage.</title>
        <authorList>
            <person name="Arias T."/>
            <person name="Riano-Pachon D.M."/>
            <person name="Di Stilio V.S."/>
        </authorList>
    </citation>
    <scope>NUCLEOTIDE SEQUENCE [LARGE SCALE GENOMIC DNA]</scope>
    <source>
        <strain evidence="3">cv. WT478/WT964</strain>
        <tissue evidence="2">Leaves</tissue>
    </source>
</reference>
<evidence type="ECO:0000256" key="1">
    <source>
        <dbReference type="SAM" id="MobiDB-lite"/>
    </source>
</evidence>
<evidence type="ECO:0000313" key="2">
    <source>
        <dbReference type="EMBL" id="KAF5188697.1"/>
    </source>
</evidence>
<sequence>MAKAKDTLLSFEVMAGHRSIQLWQWVSYLGNNCPKKNPTLAYMQDERSTRPREQNTSVARIRTHK</sequence>
<organism evidence="2 3">
    <name type="scientific">Thalictrum thalictroides</name>
    <name type="common">Rue-anemone</name>
    <name type="synonym">Anemone thalictroides</name>
    <dbReference type="NCBI Taxonomy" id="46969"/>
    <lineage>
        <taxon>Eukaryota</taxon>
        <taxon>Viridiplantae</taxon>
        <taxon>Streptophyta</taxon>
        <taxon>Embryophyta</taxon>
        <taxon>Tracheophyta</taxon>
        <taxon>Spermatophyta</taxon>
        <taxon>Magnoliopsida</taxon>
        <taxon>Ranunculales</taxon>
        <taxon>Ranunculaceae</taxon>
        <taxon>Thalictroideae</taxon>
        <taxon>Thalictrum</taxon>
    </lineage>
</organism>